<gene>
    <name evidence="1" type="ORF">AVDCRST_MAG88-3875</name>
</gene>
<reference evidence="1" key="1">
    <citation type="submission" date="2020-02" db="EMBL/GenBank/DDBJ databases">
        <authorList>
            <person name="Meier V. D."/>
        </authorList>
    </citation>
    <scope>NUCLEOTIDE SEQUENCE</scope>
    <source>
        <strain evidence="1">AVDCRST_MAG88</strain>
    </source>
</reference>
<proteinExistence type="predicted"/>
<sequence>MKAAPDDRKWSAPMDVSCSGCGREPSHPHVQHRFVYAAYYRALRWGGMGQRSYVAALCEPCYEADRRTRTSAARNRFFRQVRHWSGLPGNQGQIVRLLEHPEGVTGDEWEADNCFYNGVAVAYHSLAVETESPPLRRAASSRHSDTAAE</sequence>
<protein>
    <submittedName>
        <fullName evidence="1">Uncharacterized protein</fullName>
    </submittedName>
</protein>
<organism evidence="1">
    <name type="scientific">uncultured Thermomicrobiales bacterium</name>
    <dbReference type="NCBI Taxonomy" id="1645740"/>
    <lineage>
        <taxon>Bacteria</taxon>
        <taxon>Pseudomonadati</taxon>
        <taxon>Thermomicrobiota</taxon>
        <taxon>Thermomicrobia</taxon>
        <taxon>Thermomicrobiales</taxon>
        <taxon>environmental samples</taxon>
    </lineage>
</organism>
<dbReference type="EMBL" id="CADCWM010000950">
    <property type="protein sequence ID" value="CAA9585490.1"/>
    <property type="molecule type" value="Genomic_DNA"/>
</dbReference>
<name>A0A6J4VQY0_9BACT</name>
<evidence type="ECO:0000313" key="1">
    <source>
        <dbReference type="EMBL" id="CAA9585490.1"/>
    </source>
</evidence>
<accession>A0A6J4VQY0</accession>
<dbReference type="AlphaFoldDB" id="A0A6J4VQY0"/>